<evidence type="ECO:0000256" key="1">
    <source>
        <dbReference type="SAM" id="MobiDB-lite"/>
    </source>
</evidence>
<accession>A0AA86TVF0</accession>
<feature type="region of interest" description="Disordered" evidence="1">
    <location>
        <begin position="75"/>
        <end position="105"/>
    </location>
</feature>
<comment type="caution">
    <text evidence="2">The sequence shown here is derived from an EMBL/GenBank/DDBJ whole genome shotgun (WGS) entry which is preliminary data.</text>
</comment>
<dbReference type="AlphaFoldDB" id="A0AA86TVF0"/>
<dbReference type="EMBL" id="CAXDID020000647">
    <property type="protein sequence ID" value="CAL6108215.1"/>
    <property type="molecule type" value="Genomic_DNA"/>
</dbReference>
<keyword evidence="4" id="KW-1185">Reference proteome</keyword>
<evidence type="ECO:0000313" key="3">
    <source>
        <dbReference type="EMBL" id="CAL6108215.1"/>
    </source>
</evidence>
<reference evidence="2" key="1">
    <citation type="submission" date="2023-06" db="EMBL/GenBank/DDBJ databases">
        <authorList>
            <person name="Kurt Z."/>
        </authorList>
    </citation>
    <scope>NUCLEOTIDE SEQUENCE</scope>
</reference>
<feature type="region of interest" description="Disordered" evidence="1">
    <location>
        <begin position="1"/>
        <end position="45"/>
    </location>
</feature>
<evidence type="ECO:0000313" key="2">
    <source>
        <dbReference type="EMBL" id="CAI9930144.1"/>
    </source>
</evidence>
<protein>
    <submittedName>
        <fullName evidence="3">Hypothetical_protein</fullName>
    </submittedName>
</protein>
<dbReference type="Proteomes" id="UP001642409">
    <property type="component" value="Unassembled WGS sequence"/>
</dbReference>
<evidence type="ECO:0000313" key="4">
    <source>
        <dbReference type="Proteomes" id="UP001642409"/>
    </source>
</evidence>
<sequence length="105" mass="12132">MRFPSFQDRQSPLHNGKQAKRTDSPQPAVRHHLDDEQNRVPELPGVRVRRQFRETQVLFQHKPADRRRAVQRVRGRLLNASPSMAGARSVASGEVERKEKTLCIK</sequence>
<gene>
    <name evidence="2" type="ORF">HINF_LOCUS17789</name>
    <name evidence="3" type="ORF">HINF_LOCUS74860</name>
</gene>
<proteinExistence type="predicted"/>
<feature type="compositionally biased region" description="Basic and acidic residues" evidence="1">
    <location>
        <begin position="94"/>
        <end position="105"/>
    </location>
</feature>
<organism evidence="2">
    <name type="scientific">Hexamita inflata</name>
    <dbReference type="NCBI Taxonomy" id="28002"/>
    <lineage>
        <taxon>Eukaryota</taxon>
        <taxon>Metamonada</taxon>
        <taxon>Diplomonadida</taxon>
        <taxon>Hexamitidae</taxon>
        <taxon>Hexamitinae</taxon>
        <taxon>Hexamita</taxon>
    </lineage>
</organism>
<reference evidence="3 4" key="2">
    <citation type="submission" date="2024-07" db="EMBL/GenBank/DDBJ databases">
        <authorList>
            <person name="Akdeniz Z."/>
        </authorList>
    </citation>
    <scope>NUCLEOTIDE SEQUENCE [LARGE SCALE GENOMIC DNA]</scope>
</reference>
<name>A0AA86TVF0_9EUKA</name>
<dbReference type="EMBL" id="CATOUU010000449">
    <property type="protein sequence ID" value="CAI9930144.1"/>
    <property type="molecule type" value="Genomic_DNA"/>
</dbReference>